<evidence type="ECO:0000256" key="2">
    <source>
        <dbReference type="ARBA" id="ARBA00010480"/>
    </source>
</evidence>
<keyword evidence="5 10" id="KW-0808">Transferase</keyword>
<evidence type="ECO:0000256" key="3">
    <source>
        <dbReference type="ARBA" id="ARBA00012461"/>
    </source>
</evidence>
<comment type="cofactor">
    <cofactor evidence="1">
        <name>Mg(2+)</name>
        <dbReference type="ChEBI" id="CHEBI:18420"/>
    </cofactor>
</comment>
<dbReference type="FunFam" id="3.90.550.10:FF:000023">
    <property type="entry name" value="Glucose-1-phosphate thymidylyltransferase"/>
    <property type="match status" value="1"/>
</dbReference>
<feature type="domain" description="Nucleotidyl transferase" evidence="11">
    <location>
        <begin position="2"/>
        <end position="238"/>
    </location>
</feature>
<organism evidence="12 13">
    <name type="scientific">Ligilactobacillus animalis</name>
    <dbReference type="NCBI Taxonomy" id="1605"/>
    <lineage>
        <taxon>Bacteria</taxon>
        <taxon>Bacillati</taxon>
        <taxon>Bacillota</taxon>
        <taxon>Bacilli</taxon>
        <taxon>Lactobacillales</taxon>
        <taxon>Lactobacillaceae</taxon>
        <taxon>Ligilactobacillus</taxon>
    </lineage>
</organism>
<dbReference type="Gene3D" id="3.90.550.10">
    <property type="entry name" value="Spore Coat Polysaccharide Biosynthesis Protein SpsA, Chain A"/>
    <property type="match status" value="1"/>
</dbReference>
<proteinExistence type="inferred from homology"/>
<evidence type="ECO:0000256" key="1">
    <source>
        <dbReference type="ARBA" id="ARBA00001946"/>
    </source>
</evidence>
<keyword evidence="6 10" id="KW-0548">Nucleotidyltransferase</keyword>
<dbReference type="InterPro" id="IPR005835">
    <property type="entry name" value="NTP_transferase_dom"/>
</dbReference>
<dbReference type="PANTHER" id="PTHR43532">
    <property type="entry name" value="GLUCOSE-1-PHOSPHATE THYMIDYLYLTRANSFERASE"/>
    <property type="match status" value="1"/>
</dbReference>
<dbReference type="Proteomes" id="UP001238155">
    <property type="component" value="Chromosome"/>
</dbReference>
<evidence type="ECO:0000256" key="6">
    <source>
        <dbReference type="ARBA" id="ARBA00022695"/>
    </source>
</evidence>
<dbReference type="RefSeq" id="WP_283534748.1">
    <property type="nucleotide sequence ID" value="NZ_CP123751.1"/>
</dbReference>
<dbReference type="NCBIfam" id="TIGR01207">
    <property type="entry name" value="rmlA"/>
    <property type="match status" value="1"/>
</dbReference>
<evidence type="ECO:0000313" key="13">
    <source>
        <dbReference type="Proteomes" id="UP001238155"/>
    </source>
</evidence>
<dbReference type="EC" id="2.7.7.24" evidence="3 10"/>
<sequence>MKGIVLAGGSGTRLYPITRGISKQLIPVYDKPMIYYPLSTLMLAGIRDILLISTPEYTPLFEELLGDGSDFGINLSYKVQEKPNGLAEAFILGKEFIGDDPVCLILGDNIYYGSGLSQLLRDATKKEKGATVFGYHVTDPERFGVVEFDKDHHALSIEEKPAEPKSNYAVTGLYFYDNDVVSIAEGLEPSARGELEITDINKEYLKRGDLDVKLMGRGYAWLDTGTHDSMLEASSFIATIQKRQNLKVASLEEIAYRQGWISKERLIELAQPMKKNDYGQYLLRLANEE</sequence>
<dbReference type="SUPFAM" id="SSF53448">
    <property type="entry name" value="Nucleotide-diphospho-sugar transferases"/>
    <property type="match status" value="1"/>
</dbReference>
<dbReference type="CDD" id="cd02538">
    <property type="entry name" value="G1P_TT_short"/>
    <property type="match status" value="1"/>
</dbReference>
<evidence type="ECO:0000256" key="10">
    <source>
        <dbReference type="RuleBase" id="RU003706"/>
    </source>
</evidence>
<evidence type="ECO:0000256" key="5">
    <source>
        <dbReference type="ARBA" id="ARBA00022679"/>
    </source>
</evidence>
<dbReference type="AlphaFoldDB" id="A0AAJ6FT62"/>
<dbReference type="Pfam" id="PF00483">
    <property type="entry name" value="NTP_transferase"/>
    <property type="match status" value="1"/>
</dbReference>
<keyword evidence="7 10" id="KW-0479">Metal-binding</keyword>
<evidence type="ECO:0000256" key="4">
    <source>
        <dbReference type="ARBA" id="ARBA00017654"/>
    </source>
</evidence>
<protein>
    <recommendedName>
        <fullName evidence="4 10">Glucose-1-phosphate thymidylyltransferase</fullName>
        <ecNumber evidence="3 10">2.7.7.24</ecNumber>
    </recommendedName>
</protein>
<evidence type="ECO:0000313" key="12">
    <source>
        <dbReference type="EMBL" id="WHQ80280.1"/>
    </source>
</evidence>
<dbReference type="InterPro" id="IPR029044">
    <property type="entry name" value="Nucleotide-diphossugar_trans"/>
</dbReference>
<dbReference type="InterPro" id="IPR005907">
    <property type="entry name" value="G1P_thy_trans_s"/>
</dbReference>
<dbReference type="GO" id="GO:0008879">
    <property type="term" value="F:glucose-1-phosphate thymidylyltransferase activity"/>
    <property type="evidence" value="ECO:0007669"/>
    <property type="project" value="UniProtKB-EC"/>
</dbReference>
<reference evidence="12" key="1">
    <citation type="submission" date="2023-04" db="EMBL/GenBank/DDBJ databases">
        <title>Four porcine-derived lactic acid bacteria strains analyses and their evaluation as potential probiotics based on genomics.</title>
        <authorList>
            <person name="Niu D."/>
        </authorList>
    </citation>
    <scope>NUCLEOTIDE SEQUENCE</scope>
    <source>
        <strain evidence="12">ZSB1</strain>
    </source>
</reference>
<dbReference type="GO" id="GO:0046872">
    <property type="term" value="F:metal ion binding"/>
    <property type="evidence" value="ECO:0007669"/>
    <property type="project" value="UniProtKB-KW"/>
</dbReference>
<gene>
    <name evidence="12" type="primary">rfbA</name>
    <name evidence="12" type="ORF">QFF56_00635</name>
</gene>
<name>A0AAJ6FT62_9LACO</name>
<accession>A0AAJ6FT62</accession>
<evidence type="ECO:0000256" key="9">
    <source>
        <dbReference type="ARBA" id="ARBA00049336"/>
    </source>
</evidence>
<dbReference type="EMBL" id="CP123751">
    <property type="protein sequence ID" value="WHQ80280.1"/>
    <property type="molecule type" value="Genomic_DNA"/>
</dbReference>
<dbReference type="PANTHER" id="PTHR43532:SF1">
    <property type="entry name" value="GLUCOSE-1-PHOSPHATE THYMIDYLYLTRANSFERASE 1"/>
    <property type="match status" value="1"/>
</dbReference>
<evidence type="ECO:0000256" key="7">
    <source>
        <dbReference type="ARBA" id="ARBA00022723"/>
    </source>
</evidence>
<comment type="function">
    <text evidence="10">Catalyzes the formation of dTDP-glucose, from dTTP and glucose 1-phosphate, as well as its pyrophosphorolysis.</text>
</comment>
<evidence type="ECO:0000256" key="8">
    <source>
        <dbReference type="ARBA" id="ARBA00022842"/>
    </source>
</evidence>
<evidence type="ECO:0000259" key="11">
    <source>
        <dbReference type="Pfam" id="PF00483"/>
    </source>
</evidence>
<comment type="catalytic activity">
    <reaction evidence="9 10">
        <text>dTTP + alpha-D-glucose 1-phosphate + H(+) = dTDP-alpha-D-glucose + diphosphate</text>
        <dbReference type="Rhea" id="RHEA:15225"/>
        <dbReference type="ChEBI" id="CHEBI:15378"/>
        <dbReference type="ChEBI" id="CHEBI:33019"/>
        <dbReference type="ChEBI" id="CHEBI:37568"/>
        <dbReference type="ChEBI" id="CHEBI:57477"/>
        <dbReference type="ChEBI" id="CHEBI:58601"/>
        <dbReference type="EC" id="2.7.7.24"/>
    </reaction>
</comment>
<comment type="similarity">
    <text evidence="2 10">Belongs to the glucose-1-phosphate thymidylyltransferase family.</text>
</comment>
<keyword evidence="8 10" id="KW-0460">Magnesium</keyword>